<dbReference type="AlphaFoldDB" id="A0AB34KV23"/>
<comment type="caution">
    <text evidence="2">The sequence shown here is derived from an EMBL/GenBank/DDBJ whole genome shotgun (WGS) entry which is preliminary data.</text>
</comment>
<reference evidence="2 3" key="1">
    <citation type="journal article" date="2020" name="Microbiol. Resour. Announc.">
        <title>Draft Genome Sequence of a Cladosporium Species Isolated from the Mesophotic Ascidian Didemnum maculosum.</title>
        <authorList>
            <person name="Gioti A."/>
            <person name="Siaperas R."/>
            <person name="Nikolaivits E."/>
            <person name="Le Goff G."/>
            <person name="Ouazzani J."/>
            <person name="Kotoulas G."/>
            <person name="Topakas E."/>
        </authorList>
    </citation>
    <scope>NUCLEOTIDE SEQUENCE [LARGE SCALE GENOMIC DNA]</scope>
    <source>
        <strain evidence="2 3">TM138-S3</strain>
    </source>
</reference>
<feature type="chain" id="PRO_5044334185" evidence="1">
    <location>
        <begin position="27"/>
        <end position="214"/>
    </location>
</feature>
<organism evidence="2 3">
    <name type="scientific">Cladosporium halotolerans</name>
    <dbReference type="NCBI Taxonomy" id="1052096"/>
    <lineage>
        <taxon>Eukaryota</taxon>
        <taxon>Fungi</taxon>
        <taxon>Dikarya</taxon>
        <taxon>Ascomycota</taxon>
        <taxon>Pezizomycotina</taxon>
        <taxon>Dothideomycetes</taxon>
        <taxon>Dothideomycetidae</taxon>
        <taxon>Cladosporiales</taxon>
        <taxon>Cladosporiaceae</taxon>
        <taxon>Cladosporium</taxon>
    </lineage>
</organism>
<dbReference type="RefSeq" id="XP_069231983.1">
    <property type="nucleotide sequence ID" value="XM_069371211.1"/>
</dbReference>
<evidence type="ECO:0000313" key="2">
    <source>
        <dbReference type="EMBL" id="KAL1588878.1"/>
    </source>
</evidence>
<sequence>MPSYNNPALSTRALIATLLFLVPALAQTTYVEGTFQAAIWASSGQQNPDLTSPAQAQCPANYPQSCSSIGEAGYCCPAGSTCQYASNQQVGCCSSSTGKCSGSLSGGNAYQPTSQYHPPATTTWQPQPTTQNWNGGGGGAVVGAGNYNPTTTVIQQGGYCTTIIAKGDNLPTTAQARCGTALVIEAGAARAVGRGVLGLVAAQVLGAWVVARRW</sequence>
<accession>A0AB34KV23</accession>
<keyword evidence="1" id="KW-0732">Signal</keyword>
<proteinExistence type="predicted"/>
<name>A0AB34KV23_9PEZI</name>
<dbReference type="EMBL" id="JAAQHG020000006">
    <property type="protein sequence ID" value="KAL1588878.1"/>
    <property type="molecule type" value="Genomic_DNA"/>
</dbReference>
<evidence type="ECO:0000313" key="3">
    <source>
        <dbReference type="Proteomes" id="UP000803884"/>
    </source>
</evidence>
<feature type="signal peptide" evidence="1">
    <location>
        <begin position="1"/>
        <end position="26"/>
    </location>
</feature>
<keyword evidence="3" id="KW-1185">Reference proteome</keyword>
<dbReference type="Proteomes" id="UP000803884">
    <property type="component" value="Unassembled WGS sequence"/>
</dbReference>
<evidence type="ECO:0000256" key="1">
    <source>
        <dbReference type="SAM" id="SignalP"/>
    </source>
</evidence>
<dbReference type="GeneID" id="96004049"/>
<gene>
    <name evidence="2" type="ORF">WHR41_02605</name>
</gene>
<protein>
    <submittedName>
        <fullName evidence="2">Uncharacterized protein</fullName>
    </submittedName>
</protein>